<evidence type="ECO:0000256" key="5">
    <source>
        <dbReference type="ARBA" id="ARBA00049485"/>
    </source>
</evidence>
<evidence type="ECO:0000256" key="1">
    <source>
        <dbReference type="ARBA" id="ARBA00012845"/>
    </source>
</evidence>
<dbReference type="InterPro" id="IPR036291">
    <property type="entry name" value="NAD(P)-bd_dom_sf"/>
</dbReference>
<gene>
    <name evidence="7" type="ORF">PISL3812_08114</name>
</gene>
<reference evidence="7 8" key="1">
    <citation type="submission" date="2015-04" db="EMBL/GenBank/DDBJ databases">
        <authorList>
            <person name="Syromyatnikov M.Y."/>
            <person name="Popov V.N."/>
        </authorList>
    </citation>
    <scope>NUCLEOTIDE SEQUENCE [LARGE SCALE GENOMIC DNA]</scope>
    <source>
        <strain evidence="7">WF-38-12</strain>
    </source>
</reference>
<dbReference type="PROSITE" id="PS00063">
    <property type="entry name" value="ALDOKETO_REDUCTASE_3"/>
    <property type="match status" value="1"/>
</dbReference>
<dbReference type="AlphaFoldDB" id="A0A0U1M819"/>
<dbReference type="Gene3D" id="3.20.20.100">
    <property type="entry name" value="NADP-dependent oxidoreductase domain"/>
    <property type="match status" value="1"/>
</dbReference>
<dbReference type="InterPro" id="IPR020471">
    <property type="entry name" value="AKR"/>
</dbReference>
<keyword evidence="2" id="KW-0560">Oxidoreductase</keyword>
<dbReference type="SUPFAM" id="SSF51735">
    <property type="entry name" value="NAD(P)-binding Rossmann-fold domains"/>
    <property type="match status" value="1"/>
</dbReference>
<comment type="catalytic activity">
    <reaction evidence="4">
        <text>xylitol + NADP(+) = D-xylose + NADPH + H(+)</text>
        <dbReference type="Rhea" id="RHEA:27445"/>
        <dbReference type="ChEBI" id="CHEBI:15378"/>
        <dbReference type="ChEBI" id="CHEBI:17151"/>
        <dbReference type="ChEBI" id="CHEBI:53455"/>
        <dbReference type="ChEBI" id="CHEBI:57783"/>
        <dbReference type="ChEBI" id="CHEBI:58349"/>
        <dbReference type="EC" id="1.1.1.307"/>
    </reaction>
</comment>
<dbReference type="STRING" id="28573.A0A0U1M819"/>
<keyword evidence="8" id="KW-1185">Reference proteome</keyword>
<evidence type="ECO:0000256" key="3">
    <source>
        <dbReference type="ARBA" id="ARBA00025065"/>
    </source>
</evidence>
<evidence type="ECO:0000256" key="2">
    <source>
        <dbReference type="ARBA" id="ARBA00023002"/>
    </source>
</evidence>
<organism evidence="7 8">
    <name type="scientific">Talaromyces islandicus</name>
    <name type="common">Penicillium islandicum</name>
    <dbReference type="NCBI Taxonomy" id="28573"/>
    <lineage>
        <taxon>Eukaryota</taxon>
        <taxon>Fungi</taxon>
        <taxon>Dikarya</taxon>
        <taxon>Ascomycota</taxon>
        <taxon>Pezizomycotina</taxon>
        <taxon>Eurotiomycetes</taxon>
        <taxon>Eurotiomycetidae</taxon>
        <taxon>Eurotiales</taxon>
        <taxon>Trichocomaceae</taxon>
        <taxon>Talaromyces</taxon>
        <taxon>Talaromyces sect. Islandici</taxon>
    </lineage>
</organism>
<dbReference type="Pfam" id="PF00106">
    <property type="entry name" value="adh_short"/>
    <property type="match status" value="1"/>
</dbReference>
<dbReference type="EC" id="1.1.1.307" evidence="1"/>
<evidence type="ECO:0000256" key="4">
    <source>
        <dbReference type="ARBA" id="ARBA00047534"/>
    </source>
</evidence>
<dbReference type="InterPro" id="IPR036812">
    <property type="entry name" value="NAD(P)_OxRdtase_dom_sf"/>
</dbReference>
<sequence>MDRQEPNPRIGGKGSVVFIATIAAYVASRGQTNNDYCSSKGAVVALAKALEVELAAKKIRVNSVSPGYVVTDMTLDLCDRYPWLADIMNNEPPKRLPQKAQQKPSKYSPDKFFIMASLNTKLILNTGAEIPALGLGTWQSKPGEVRAAVTYALNNGYRHIDAAYCYGNEEEVGLGLKDAFDNGKIKREDVFVTTKLWCTDHTRVEEGLDKSLKLLGLEYVDLYLMHWPIAMNPNGNHEKFPTRPDGSRDLYFERSHVSTYKDMEKLLGTGKAKAIGVANYSIRYLKELVPQVSVTPAVNQIENHILLPQQEIVDYCKELGIHVTAYSPLGSSGSPLMQLPVIQGIAQRKGCSTAAVLLSWHVACGRSVLAKSVTPSRISENLNLVPLDSNDLHEINAFIADTVAKNGFTRYVYPAFGVDFGFPDKA</sequence>
<dbReference type="PROSITE" id="PS00798">
    <property type="entry name" value="ALDOKETO_REDUCTASE_1"/>
    <property type="match status" value="1"/>
</dbReference>
<dbReference type="Proteomes" id="UP000054383">
    <property type="component" value="Unassembled WGS sequence"/>
</dbReference>
<dbReference type="Pfam" id="PF00248">
    <property type="entry name" value="Aldo_ket_red"/>
    <property type="match status" value="1"/>
</dbReference>
<evidence type="ECO:0000313" key="8">
    <source>
        <dbReference type="Proteomes" id="UP000054383"/>
    </source>
</evidence>
<dbReference type="PRINTS" id="PR00069">
    <property type="entry name" value="ALDKETRDTASE"/>
</dbReference>
<comment type="function">
    <text evidence="3">Catalyzes the initial reaction in the xylose utilization pathway by reducing D-xylose into xylitol. Xylose is a major component of hemicelluloses such as xylan. Most fungi utilize D-xylose via three enzymatic reactions, xylose reductase (XR), xylitol dehydrogenase (XDH), and xylulokinase, to form xylulose 5-phosphate, which enters pentose phosphate pathway.</text>
</comment>
<dbReference type="FunFam" id="3.20.20.100:FF:000002">
    <property type="entry name" value="2,5-diketo-D-gluconic acid reductase A"/>
    <property type="match status" value="1"/>
</dbReference>
<protein>
    <recommendedName>
        <fullName evidence="1">D-xylose reductase [NAD(P)H]</fullName>
        <ecNumber evidence="1">1.1.1.307</ecNumber>
    </recommendedName>
</protein>
<evidence type="ECO:0000313" key="7">
    <source>
        <dbReference type="EMBL" id="CRG91066.1"/>
    </source>
</evidence>
<comment type="catalytic activity">
    <reaction evidence="5">
        <text>xylitol + NAD(+) = D-xylose + NADH + H(+)</text>
        <dbReference type="Rhea" id="RHEA:27441"/>
        <dbReference type="ChEBI" id="CHEBI:15378"/>
        <dbReference type="ChEBI" id="CHEBI:17151"/>
        <dbReference type="ChEBI" id="CHEBI:53455"/>
        <dbReference type="ChEBI" id="CHEBI:57540"/>
        <dbReference type="ChEBI" id="CHEBI:57945"/>
        <dbReference type="EC" id="1.1.1.307"/>
    </reaction>
</comment>
<proteinExistence type="predicted"/>
<name>A0A0U1M819_TALIS</name>
<evidence type="ECO:0000259" key="6">
    <source>
        <dbReference type="Pfam" id="PF00248"/>
    </source>
</evidence>
<dbReference type="PANTHER" id="PTHR11732">
    <property type="entry name" value="ALDO/KETO REDUCTASE"/>
    <property type="match status" value="1"/>
</dbReference>
<dbReference type="OMA" id="GNHEKFP"/>
<dbReference type="Gene3D" id="3.40.50.720">
    <property type="entry name" value="NAD(P)-binding Rossmann-like Domain"/>
    <property type="match status" value="1"/>
</dbReference>
<dbReference type="OrthoDB" id="416253at2759"/>
<dbReference type="SUPFAM" id="SSF51430">
    <property type="entry name" value="NAD(P)-linked oxidoreductase"/>
    <property type="match status" value="1"/>
</dbReference>
<accession>A0A0U1M819</accession>
<dbReference type="InterPro" id="IPR018170">
    <property type="entry name" value="Aldo/ket_reductase_CS"/>
</dbReference>
<dbReference type="InterPro" id="IPR002347">
    <property type="entry name" value="SDR_fam"/>
</dbReference>
<dbReference type="GO" id="GO:0016616">
    <property type="term" value="F:oxidoreductase activity, acting on the CH-OH group of donors, NAD or NADP as acceptor"/>
    <property type="evidence" value="ECO:0007669"/>
    <property type="project" value="UniProtKB-ARBA"/>
</dbReference>
<dbReference type="InterPro" id="IPR023210">
    <property type="entry name" value="NADP_OxRdtase_dom"/>
</dbReference>
<dbReference type="EMBL" id="CVMT01000009">
    <property type="protein sequence ID" value="CRG91066.1"/>
    <property type="molecule type" value="Genomic_DNA"/>
</dbReference>
<feature type="domain" description="NADP-dependent oxidoreductase" evidence="6">
    <location>
        <begin position="133"/>
        <end position="398"/>
    </location>
</feature>